<dbReference type="KEGG" id="iod:EJO50_05120"/>
<gene>
    <name evidence="1" type="ORF">EJO50_05120</name>
</gene>
<sequence length="107" mass="10981">MIIALLLGACTASPPATSISQAAICIKEGGEMKQGGIMGHLLCVKPYADAGKICQNKSDCQGKCLADLGTARSEDGQQTGLCQKDNMPFGCYAEVKSGNLGPGLCVD</sequence>
<organism evidence="1 2">
    <name type="scientific">Iodobacter ciconiae</name>
    <dbReference type="NCBI Taxonomy" id="2496266"/>
    <lineage>
        <taxon>Bacteria</taxon>
        <taxon>Pseudomonadati</taxon>
        <taxon>Pseudomonadota</taxon>
        <taxon>Betaproteobacteria</taxon>
        <taxon>Neisseriales</taxon>
        <taxon>Chitinibacteraceae</taxon>
        <taxon>Iodobacter</taxon>
    </lineage>
</organism>
<name>A0A3S8ZX91_9NEIS</name>
<evidence type="ECO:0000313" key="1">
    <source>
        <dbReference type="EMBL" id="AZN38082.1"/>
    </source>
</evidence>
<reference evidence="1 2" key="1">
    <citation type="submission" date="2018-12" db="EMBL/GenBank/DDBJ databases">
        <title>Complete genome sequence of Iodobacter sp. H11R3.</title>
        <authorList>
            <person name="Bae J.-W."/>
        </authorList>
    </citation>
    <scope>NUCLEOTIDE SEQUENCE [LARGE SCALE GENOMIC DNA]</scope>
    <source>
        <strain evidence="1 2">H11R3</strain>
    </source>
</reference>
<dbReference type="AlphaFoldDB" id="A0A3S8ZX91"/>
<dbReference type="EMBL" id="CP034433">
    <property type="protein sequence ID" value="AZN38082.1"/>
    <property type="molecule type" value="Genomic_DNA"/>
</dbReference>
<proteinExistence type="predicted"/>
<accession>A0A3S8ZX91</accession>
<keyword evidence="2" id="KW-1185">Reference proteome</keyword>
<dbReference type="OrthoDB" id="8592692at2"/>
<protein>
    <submittedName>
        <fullName evidence="1">Uncharacterized protein</fullName>
    </submittedName>
</protein>
<evidence type="ECO:0000313" key="2">
    <source>
        <dbReference type="Proteomes" id="UP000282438"/>
    </source>
</evidence>
<dbReference type="Proteomes" id="UP000282438">
    <property type="component" value="Chromosome"/>
</dbReference>